<gene>
    <name evidence="2" type="ORF">C2G38_2229030</name>
</gene>
<comment type="caution">
    <text evidence="2">The sequence shown here is derived from an EMBL/GenBank/DDBJ whole genome shotgun (WGS) entry which is preliminary data.</text>
</comment>
<organism evidence="2 3">
    <name type="scientific">Gigaspora rosea</name>
    <dbReference type="NCBI Taxonomy" id="44941"/>
    <lineage>
        <taxon>Eukaryota</taxon>
        <taxon>Fungi</taxon>
        <taxon>Fungi incertae sedis</taxon>
        <taxon>Mucoromycota</taxon>
        <taxon>Glomeromycotina</taxon>
        <taxon>Glomeromycetes</taxon>
        <taxon>Diversisporales</taxon>
        <taxon>Gigasporaceae</taxon>
        <taxon>Gigaspora</taxon>
    </lineage>
</organism>
<evidence type="ECO:0000256" key="1">
    <source>
        <dbReference type="SAM" id="MobiDB-lite"/>
    </source>
</evidence>
<dbReference type="EMBL" id="QKWP01002847">
    <property type="protein sequence ID" value="RIB02032.1"/>
    <property type="molecule type" value="Genomic_DNA"/>
</dbReference>
<proteinExistence type="predicted"/>
<dbReference type="OrthoDB" id="2343366at2759"/>
<protein>
    <recommendedName>
        <fullName evidence="4">VWFA domain-containing protein</fullName>
    </recommendedName>
</protein>
<dbReference type="Proteomes" id="UP000266673">
    <property type="component" value="Unassembled WGS sequence"/>
</dbReference>
<sequence length="1727" mass="200465">MSGNLEVTVLSNTITGLYRLLDLCKDDGSNGRIDKIIISTESLKKLCNDLKPDSFKSISNIDYAKLNHAKLKLIGCYGNHVLIAKLLLKNNFIDEQIYNYLTCSDSSSAGQIYVGKPTLRPGIYLLKVNIELGLVIHWPEPGCYEENATSHKEKNMINLHSESDLERFVWNAKGEEEDSDEETEGTGVEFEVMKSQEEKEDFIPYPGFKIKLPSEIKREINADNANCPLPFIIESTFHQAFATVKKLQAKSKTNIYNKHICSESEFHEIIKGHTLLIARKMHIDELRKLIKLGFAELENDLLRPLNGALAAERSDLERRKENERNIIIEDGKIIENMFWNKLKEKYRAFEAFISINKTNSSHMSNDGITEVQNDADLTRIHEKYPNIKKSINTILKITSENWIELRKLFEFITQTIDTQLVEENETAQDKIDRDEAIKELYNLLVDQEIDFYKQVTKYFQEKKKKNVDAKFKQKTDSQFINGLHSYKFENVDEPTKNLIISRFFDAYQEWRNDKFYHNMKKCIPKYSDQSKQINSRLENESKMNQKQIMDREFPKICEIIEQQYSDRPPTFKIERVQAYNDRGLYITYNLEVIQPEQLQYTIYNTSLDQNDILKKLEYPKPKTFHTEEHCVIAVNEPKRMIGIYQTKVGVLYVYFIYENQQFYKRAGGVQICAWYGNNIPDIKFLFFIKDKEEICFVQTDGHARIFDLVTNQFFPATAHFPVNASDIVCTPDGSCIVAFVEENVSEENSTDGNMSKEQDNESDISISDTEDSTNEPNFTHDLAVKRAYIYFYSSFGRPASKVINLPPIISTLEFIQFSCMENQIHLTTFDIHAGIFRSLIIRITHEKTQYSFQQKFNKRSLGKVRAIKTFSQDMELEGNDTSFMRDVKKGENLVIMGEKRVVLELFSDKKLRVSGTFQCMIGINSWMEFRIEPKTKLNGYVDAYKLMFEKYPIDSIIDPDQNRTLNLRIALDLKDNEKISSYENKFQDYIADMFEELKRSTNKPANSIKRDLKKNQLGEWIIQLCILIPIQIAVARNNMFQPLCNGLWSLDAELSDPEALRIDGIAQNISFGWYEGIFKYFGDRPVKIVSSMGEQYMLNHLIGTIFDGSAMVDSLVKSYFANKGLKKIYLLSHYFSAVLKEYGSITKKCIYVALDFEELKTLERSPQEEMFLTLFNTMISNLILFKNQFAINWDMSTMFQRFQYGATQLNDEKIFQAKLCIIIKDVPKQDHDGVLSEFSLRFRTMEGENNFITKMYPGGLNINPWPMFNNPDWFKSLRDIKKMLDKQDVKYNNARTFLQNTKVVMAKLKICDWGSLDENLVQIRVSTLKRLLDIAISLGIEEKTNTIEHLTNRDTGEIIPDQVIKLTDIYDIYDDIGEECDLILDSDLRLLDENTEFVPLSADLRIYFEDNVQNRKDCSNDAIWFEKLSKFFKFIIQRRINRVQEWFQQNTSKFSPDNSDVKDGAYALDQLIKRLSLLWTLCGLSCQECNLKCLKNRHHEDAHDCLTDHNCHATCEFVDAHSNGLFPRCSRKAGHYGKHACNTAPYHLCNKPCKFSDKRNCQKKCAKGIDHEDEEHMCQSKRHNCGAPCSLQANIKKGIYKCPNKCIISCEDEHEQHCCENDSACPIQCPIPDCQRRCQSTDHFSCFATATVSFLRCKEDCQELGVCKILTEPREQDTFTKYIQLSERIKCSKKIPPNAFQHEGKHSHDEGGFHYCDAKCQFCEYYV</sequence>
<evidence type="ECO:0000313" key="2">
    <source>
        <dbReference type="EMBL" id="RIB02032.1"/>
    </source>
</evidence>
<dbReference type="STRING" id="44941.A0A397TV88"/>
<accession>A0A397TV88</accession>
<keyword evidence="3" id="KW-1185">Reference proteome</keyword>
<feature type="region of interest" description="Disordered" evidence="1">
    <location>
        <begin position="746"/>
        <end position="775"/>
    </location>
</feature>
<name>A0A397TV88_9GLOM</name>
<reference evidence="2 3" key="1">
    <citation type="submission" date="2018-06" db="EMBL/GenBank/DDBJ databases">
        <title>Comparative genomics reveals the genomic features of Rhizophagus irregularis, R. cerebriforme, R. diaphanum and Gigaspora rosea, and their symbiotic lifestyle signature.</title>
        <authorList>
            <person name="Morin E."/>
            <person name="San Clemente H."/>
            <person name="Chen E.C.H."/>
            <person name="De La Providencia I."/>
            <person name="Hainaut M."/>
            <person name="Kuo A."/>
            <person name="Kohler A."/>
            <person name="Murat C."/>
            <person name="Tang N."/>
            <person name="Roy S."/>
            <person name="Loubradou J."/>
            <person name="Henrissat B."/>
            <person name="Grigoriev I.V."/>
            <person name="Corradi N."/>
            <person name="Roux C."/>
            <person name="Martin F.M."/>
        </authorList>
    </citation>
    <scope>NUCLEOTIDE SEQUENCE [LARGE SCALE GENOMIC DNA]</scope>
    <source>
        <strain evidence="2 3">DAOM 194757</strain>
    </source>
</reference>
<evidence type="ECO:0008006" key="4">
    <source>
        <dbReference type="Google" id="ProtNLM"/>
    </source>
</evidence>
<evidence type="ECO:0000313" key="3">
    <source>
        <dbReference type="Proteomes" id="UP000266673"/>
    </source>
</evidence>